<name>A0ABS6JDD9_9BACI</name>
<dbReference type="Pfam" id="PF19502">
    <property type="entry name" value="DUF6036"/>
    <property type="match status" value="1"/>
</dbReference>
<feature type="domain" description="DUF6036" evidence="1">
    <location>
        <begin position="7"/>
        <end position="126"/>
    </location>
</feature>
<accession>A0ABS6JDD9</accession>
<comment type="caution">
    <text evidence="2">The sequence shown here is derived from an EMBL/GenBank/DDBJ whole genome shotgun (WGS) entry which is preliminary data.</text>
</comment>
<evidence type="ECO:0000313" key="2">
    <source>
        <dbReference type="EMBL" id="MBU9711685.1"/>
    </source>
</evidence>
<evidence type="ECO:0000259" key="1">
    <source>
        <dbReference type="Pfam" id="PF19502"/>
    </source>
</evidence>
<dbReference type="EMBL" id="JAHQCS010000079">
    <property type="protein sequence ID" value="MBU9711685.1"/>
    <property type="molecule type" value="Genomic_DNA"/>
</dbReference>
<dbReference type="Proteomes" id="UP000784880">
    <property type="component" value="Unassembled WGS sequence"/>
</dbReference>
<evidence type="ECO:0000313" key="3">
    <source>
        <dbReference type="Proteomes" id="UP000784880"/>
    </source>
</evidence>
<sequence>MIRMEKEDVELRKLLRKYNINDDLKSVMELPPMEDVYEDMETLNVPFNNIKVELPSPELLIISKLFATRQTTKDMEDVLNSGILDHADINKLKMLYKEYRGYTVLPERRYNSLDDLLEDWENRKKKGR</sequence>
<proteinExistence type="predicted"/>
<keyword evidence="3" id="KW-1185">Reference proteome</keyword>
<reference evidence="2 3" key="1">
    <citation type="submission" date="2021-06" db="EMBL/GenBank/DDBJ databases">
        <title>Bacillus sp. RD4P76, an endophyte from a halophyte.</title>
        <authorList>
            <person name="Sun J.-Q."/>
        </authorList>
    </citation>
    <scope>NUCLEOTIDE SEQUENCE [LARGE SCALE GENOMIC DNA]</scope>
    <source>
        <strain evidence="2 3">CGMCC 1.15917</strain>
    </source>
</reference>
<organism evidence="2 3">
    <name type="scientific">Evansella tamaricis</name>
    <dbReference type="NCBI Taxonomy" id="2069301"/>
    <lineage>
        <taxon>Bacteria</taxon>
        <taxon>Bacillati</taxon>
        <taxon>Bacillota</taxon>
        <taxon>Bacilli</taxon>
        <taxon>Bacillales</taxon>
        <taxon>Bacillaceae</taxon>
        <taxon>Evansella</taxon>
    </lineage>
</organism>
<dbReference type="InterPro" id="IPR045792">
    <property type="entry name" value="DUF6036"/>
</dbReference>
<protein>
    <recommendedName>
        <fullName evidence="1">DUF6036 domain-containing protein</fullName>
    </recommendedName>
</protein>
<gene>
    <name evidence="2" type="ORF">KS419_08050</name>
</gene>